<dbReference type="PANTHER" id="PTHR22953:SF153">
    <property type="entry name" value="PURPLE ACID PHOSPHATASE"/>
    <property type="match status" value="1"/>
</dbReference>
<dbReference type="InterPro" id="IPR008963">
    <property type="entry name" value="Purple_acid_Pase-like_N"/>
</dbReference>
<feature type="compositionally biased region" description="Polar residues" evidence="2">
    <location>
        <begin position="1"/>
        <end position="11"/>
    </location>
</feature>
<protein>
    <submittedName>
        <fullName evidence="4">Purple acid phosphatase 23</fullName>
    </submittedName>
</protein>
<feature type="compositionally biased region" description="Basic and acidic residues" evidence="2">
    <location>
        <begin position="21"/>
        <end position="33"/>
    </location>
</feature>
<dbReference type="AlphaFoldDB" id="A0AAW2QFZ0"/>
<comment type="caution">
    <text evidence="4">The sequence shown here is derived from an EMBL/GenBank/DDBJ whole genome shotgun (WGS) entry which is preliminary data.</text>
</comment>
<evidence type="ECO:0000256" key="1">
    <source>
        <dbReference type="ARBA" id="ARBA00022729"/>
    </source>
</evidence>
<evidence type="ECO:0000259" key="3">
    <source>
        <dbReference type="Pfam" id="PF16656"/>
    </source>
</evidence>
<evidence type="ECO:0000313" key="4">
    <source>
        <dbReference type="EMBL" id="KAL0366762.1"/>
    </source>
</evidence>
<dbReference type="GO" id="GO:0046872">
    <property type="term" value="F:metal ion binding"/>
    <property type="evidence" value="ECO:0007669"/>
    <property type="project" value="InterPro"/>
</dbReference>
<dbReference type="EMBL" id="JACGWJ010000015">
    <property type="protein sequence ID" value="KAL0366762.1"/>
    <property type="molecule type" value="Genomic_DNA"/>
</dbReference>
<organism evidence="4">
    <name type="scientific">Sesamum radiatum</name>
    <name type="common">Black benniseed</name>
    <dbReference type="NCBI Taxonomy" id="300843"/>
    <lineage>
        <taxon>Eukaryota</taxon>
        <taxon>Viridiplantae</taxon>
        <taxon>Streptophyta</taxon>
        <taxon>Embryophyta</taxon>
        <taxon>Tracheophyta</taxon>
        <taxon>Spermatophyta</taxon>
        <taxon>Magnoliopsida</taxon>
        <taxon>eudicotyledons</taxon>
        <taxon>Gunneridae</taxon>
        <taxon>Pentapetalae</taxon>
        <taxon>asterids</taxon>
        <taxon>lamiids</taxon>
        <taxon>Lamiales</taxon>
        <taxon>Pedaliaceae</taxon>
        <taxon>Sesamum</taxon>
    </lineage>
</organism>
<dbReference type="SUPFAM" id="SSF49363">
    <property type="entry name" value="Purple acid phosphatase, N-terminal domain"/>
    <property type="match status" value="1"/>
</dbReference>
<reference evidence="4" key="2">
    <citation type="journal article" date="2024" name="Plant">
        <title>Genomic evolution and insights into agronomic trait innovations of Sesamum species.</title>
        <authorList>
            <person name="Miao H."/>
            <person name="Wang L."/>
            <person name="Qu L."/>
            <person name="Liu H."/>
            <person name="Sun Y."/>
            <person name="Le M."/>
            <person name="Wang Q."/>
            <person name="Wei S."/>
            <person name="Zheng Y."/>
            <person name="Lin W."/>
            <person name="Duan Y."/>
            <person name="Cao H."/>
            <person name="Xiong S."/>
            <person name="Wang X."/>
            <person name="Wei L."/>
            <person name="Li C."/>
            <person name="Ma Q."/>
            <person name="Ju M."/>
            <person name="Zhao R."/>
            <person name="Li G."/>
            <person name="Mu C."/>
            <person name="Tian Q."/>
            <person name="Mei H."/>
            <person name="Zhang T."/>
            <person name="Gao T."/>
            <person name="Zhang H."/>
        </authorList>
    </citation>
    <scope>NUCLEOTIDE SEQUENCE</scope>
    <source>
        <tissue evidence="4">Leaf</tissue>
    </source>
</reference>
<dbReference type="Gene3D" id="2.60.40.380">
    <property type="entry name" value="Purple acid phosphatase-like, N-terminal"/>
    <property type="match status" value="1"/>
</dbReference>
<dbReference type="Pfam" id="PF16656">
    <property type="entry name" value="Pur_ac_phosph_N"/>
    <property type="match status" value="1"/>
</dbReference>
<name>A0AAW2QFZ0_SESRA</name>
<keyword evidence="1" id="KW-0732">Signal</keyword>
<evidence type="ECO:0000256" key="2">
    <source>
        <dbReference type="SAM" id="MobiDB-lite"/>
    </source>
</evidence>
<accession>A0AAW2QFZ0</accession>
<dbReference type="InterPro" id="IPR015914">
    <property type="entry name" value="PAPs_N"/>
</dbReference>
<proteinExistence type="predicted"/>
<feature type="domain" description="Purple acid phosphatase N-terminal" evidence="3">
    <location>
        <begin position="52"/>
        <end position="136"/>
    </location>
</feature>
<dbReference type="InterPro" id="IPR039331">
    <property type="entry name" value="PAPs-like"/>
</dbReference>
<reference evidence="4" key="1">
    <citation type="submission" date="2020-06" db="EMBL/GenBank/DDBJ databases">
        <authorList>
            <person name="Li T."/>
            <person name="Hu X."/>
            <person name="Zhang T."/>
            <person name="Song X."/>
            <person name="Zhang H."/>
            <person name="Dai N."/>
            <person name="Sheng W."/>
            <person name="Hou X."/>
            <person name="Wei L."/>
        </authorList>
    </citation>
    <scope>NUCLEOTIDE SEQUENCE</scope>
    <source>
        <strain evidence="4">G02</strain>
        <tissue evidence="4">Leaf</tissue>
    </source>
</reference>
<dbReference type="PANTHER" id="PTHR22953">
    <property type="entry name" value="ACID PHOSPHATASE RELATED"/>
    <property type="match status" value="1"/>
</dbReference>
<sequence length="144" mass="15980">MAAASTSQHVPTTLEGPFEPVTRRFDPSLRRGSQDLPMHHPRLTKNVTSNFPEQIALALSTPTSMWVSWLTGDSQIGVNITPVDPTAVGSEVWYGKESGKYSEKRSGVSVVYSQLYPFEGLWNYTSAIIHHVRIDGKFPAQHLV</sequence>
<feature type="region of interest" description="Disordered" evidence="2">
    <location>
        <begin position="1"/>
        <end position="44"/>
    </location>
</feature>
<dbReference type="GO" id="GO:0003993">
    <property type="term" value="F:acid phosphatase activity"/>
    <property type="evidence" value="ECO:0007669"/>
    <property type="project" value="InterPro"/>
</dbReference>
<gene>
    <name evidence="4" type="ORF">Sradi_3566300</name>
</gene>